<dbReference type="EMBL" id="JBBNAG010000002">
    <property type="protein sequence ID" value="KAK9157377.1"/>
    <property type="molecule type" value="Genomic_DNA"/>
</dbReference>
<protein>
    <submittedName>
        <fullName evidence="2">Uncharacterized protein</fullName>
    </submittedName>
</protein>
<dbReference type="AlphaFoldDB" id="A0AAP0KRH8"/>
<organism evidence="2 3">
    <name type="scientific">Stephania cephalantha</name>
    <dbReference type="NCBI Taxonomy" id="152367"/>
    <lineage>
        <taxon>Eukaryota</taxon>
        <taxon>Viridiplantae</taxon>
        <taxon>Streptophyta</taxon>
        <taxon>Embryophyta</taxon>
        <taxon>Tracheophyta</taxon>
        <taxon>Spermatophyta</taxon>
        <taxon>Magnoliopsida</taxon>
        <taxon>Ranunculales</taxon>
        <taxon>Menispermaceae</taxon>
        <taxon>Menispermoideae</taxon>
        <taxon>Cissampelideae</taxon>
        <taxon>Stephania</taxon>
    </lineage>
</organism>
<evidence type="ECO:0000313" key="2">
    <source>
        <dbReference type="EMBL" id="KAK9157377.1"/>
    </source>
</evidence>
<sequence length="85" mass="9991">MKWLSIMGGSFTDKVVFFWTLLKPQSGYLFLALQDRYMWERKRKGSSNIQVSFKAEVSSKCALSLKLTRLHYLFNFLICNGNKSW</sequence>
<keyword evidence="1" id="KW-0812">Transmembrane</keyword>
<keyword evidence="1" id="KW-0472">Membrane</keyword>
<comment type="caution">
    <text evidence="2">The sequence shown here is derived from an EMBL/GenBank/DDBJ whole genome shotgun (WGS) entry which is preliminary data.</text>
</comment>
<keyword evidence="3" id="KW-1185">Reference proteome</keyword>
<feature type="transmembrane region" description="Helical" evidence="1">
    <location>
        <begin position="15"/>
        <end position="33"/>
    </location>
</feature>
<keyword evidence="1" id="KW-1133">Transmembrane helix</keyword>
<dbReference type="Proteomes" id="UP001419268">
    <property type="component" value="Unassembled WGS sequence"/>
</dbReference>
<name>A0AAP0KRH8_9MAGN</name>
<accession>A0AAP0KRH8</accession>
<proteinExistence type="predicted"/>
<gene>
    <name evidence="2" type="ORF">Scep_003951</name>
</gene>
<evidence type="ECO:0000256" key="1">
    <source>
        <dbReference type="SAM" id="Phobius"/>
    </source>
</evidence>
<evidence type="ECO:0000313" key="3">
    <source>
        <dbReference type="Proteomes" id="UP001419268"/>
    </source>
</evidence>
<reference evidence="2 3" key="1">
    <citation type="submission" date="2024-01" db="EMBL/GenBank/DDBJ databases">
        <title>Genome assemblies of Stephania.</title>
        <authorList>
            <person name="Yang L."/>
        </authorList>
    </citation>
    <scope>NUCLEOTIDE SEQUENCE [LARGE SCALE GENOMIC DNA]</scope>
    <source>
        <strain evidence="2">JXDWG</strain>
        <tissue evidence="2">Leaf</tissue>
    </source>
</reference>